<keyword evidence="3" id="KW-0862">Zinc</keyword>
<dbReference type="Gene3D" id="3.40.720.10">
    <property type="entry name" value="Alkaline Phosphatase, subunit A"/>
    <property type="match status" value="1"/>
</dbReference>
<dbReference type="AlphaFoldDB" id="A0A8S1DMS5"/>
<dbReference type="InterPro" id="IPR017850">
    <property type="entry name" value="Alkaline_phosphatase_core_sf"/>
</dbReference>
<evidence type="ECO:0000256" key="2">
    <source>
        <dbReference type="PIRSR" id="PIRSR601952-1"/>
    </source>
</evidence>
<evidence type="ECO:0000256" key="5">
    <source>
        <dbReference type="SAM" id="MobiDB-lite"/>
    </source>
</evidence>
<dbReference type="EC" id="3.1.3.1" evidence="1"/>
<comment type="similarity">
    <text evidence="4">Belongs to the alkaline phosphatase family.</text>
</comment>
<dbReference type="GO" id="GO:0004035">
    <property type="term" value="F:alkaline phosphatase activity"/>
    <property type="evidence" value="ECO:0007669"/>
    <property type="project" value="UniProtKB-EC"/>
</dbReference>
<feature type="binding site" evidence="3">
    <location>
        <position position="281"/>
    </location>
    <ligand>
        <name>Zn(2+)</name>
        <dbReference type="ChEBI" id="CHEBI:29105"/>
        <label>2</label>
    </ligand>
</feature>
<dbReference type="SMART" id="SM00098">
    <property type="entry name" value="alkPPc"/>
    <property type="match status" value="1"/>
</dbReference>
<organism evidence="6 7">
    <name type="scientific">Cloeon dipterum</name>
    <dbReference type="NCBI Taxonomy" id="197152"/>
    <lineage>
        <taxon>Eukaryota</taxon>
        <taxon>Metazoa</taxon>
        <taxon>Ecdysozoa</taxon>
        <taxon>Arthropoda</taxon>
        <taxon>Hexapoda</taxon>
        <taxon>Insecta</taxon>
        <taxon>Pterygota</taxon>
        <taxon>Palaeoptera</taxon>
        <taxon>Ephemeroptera</taxon>
        <taxon>Pisciforma</taxon>
        <taxon>Baetidae</taxon>
        <taxon>Cloeon</taxon>
    </lineage>
</organism>
<proteinExistence type="inferred from homology"/>
<reference evidence="6 7" key="1">
    <citation type="submission" date="2020-04" db="EMBL/GenBank/DDBJ databases">
        <authorList>
            <person name="Alioto T."/>
            <person name="Alioto T."/>
            <person name="Gomez Garrido J."/>
        </authorList>
    </citation>
    <scope>NUCLEOTIDE SEQUENCE [LARGE SCALE GENOMIC DNA]</scope>
</reference>
<dbReference type="OrthoDB" id="5818554at2759"/>
<feature type="compositionally biased region" description="Low complexity" evidence="5">
    <location>
        <begin position="408"/>
        <end position="425"/>
    </location>
</feature>
<dbReference type="Pfam" id="PF00245">
    <property type="entry name" value="Alk_phosphatase"/>
    <property type="match status" value="1"/>
</dbReference>
<feature type="non-terminal residue" evidence="6">
    <location>
        <position position="476"/>
    </location>
</feature>
<protein>
    <recommendedName>
        <fullName evidence="1">alkaline phosphatase</fullName>
        <ecNumber evidence="1">3.1.3.1</ecNumber>
    </recommendedName>
</protein>
<feature type="binding site" evidence="3">
    <location>
        <position position="234"/>
    </location>
    <ligand>
        <name>Mg(2+)</name>
        <dbReference type="ChEBI" id="CHEBI:18420"/>
    </ligand>
</feature>
<evidence type="ECO:0000256" key="4">
    <source>
        <dbReference type="RuleBase" id="RU003946"/>
    </source>
</evidence>
<evidence type="ECO:0000313" key="7">
    <source>
        <dbReference type="Proteomes" id="UP000494165"/>
    </source>
</evidence>
<feature type="binding site" evidence="3">
    <location>
        <position position="74"/>
    </location>
    <ligand>
        <name>Mg(2+)</name>
        <dbReference type="ChEBI" id="CHEBI:18420"/>
    </ligand>
</feature>
<gene>
    <name evidence="6" type="ORF">CLODIP_2_CD08718</name>
</gene>
<comment type="cofactor">
    <cofactor evidence="3">
        <name>Zn(2+)</name>
        <dbReference type="ChEBI" id="CHEBI:29105"/>
    </cofactor>
    <text evidence="3">Binds 2 Zn(2+) ions.</text>
</comment>
<dbReference type="CDD" id="cd16012">
    <property type="entry name" value="ALP"/>
    <property type="match status" value="1"/>
</dbReference>
<evidence type="ECO:0000256" key="3">
    <source>
        <dbReference type="PIRSR" id="PIRSR601952-2"/>
    </source>
</evidence>
<keyword evidence="3" id="KW-0460">Magnesium</keyword>
<comment type="caution">
    <text evidence="6">The sequence shown here is derived from an EMBL/GenBank/DDBJ whole genome shotgun (WGS) entry which is preliminary data.</text>
</comment>
<dbReference type="Proteomes" id="UP000494165">
    <property type="component" value="Unassembled WGS sequence"/>
</dbReference>
<accession>A0A8S1DMS5</accession>
<feature type="binding site" evidence="3">
    <location>
        <position position="239"/>
    </location>
    <ligand>
        <name>Zn(2+)</name>
        <dbReference type="ChEBI" id="CHEBI:29105"/>
        <label>2</label>
    </ligand>
</feature>
<comment type="cofactor">
    <cofactor evidence="3">
        <name>Mg(2+)</name>
        <dbReference type="ChEBI" id="CHEBI:18420"/>
    </cofactor>
    <text evidence="3">Binds 1 Mg(2+) ion.</text>
</comment>
<feature type="binding site" evidence="3">
    <location>
        <position position="359"/>
    </location>
    <ligand>
        <name>Zn(2+)</name>
        <dbReference type="ChEBI" id="CHEBI:29105"/>
        <label>2</label>
    </ligand>
</feature>
<dbReference type="PANTHER" id="PTHR11596">
    <property type="entry name" value="ALKALINE PHOSPHATASE"/>
    <property type="match status" value="1"/>
</dbReference>
<feature type="active site" description="Phosphoserine intermediate" evidence="2">
    <location>
        <position position="11"/>
    </location>
</feature>
<keyword evidence="3" id="KW-0479">Metal-binding</keyword>
<dbReference type="GO" id="GO:0046872">
    <property type="term" value="F:metal ion binding"/>
    <property type="evidence" value="ECO:0007669"/>
    <property type="project" value="UniProtKB-KW"/>
</dbReference>
<evidence type="ECO:0000256" key="1">
    <source>
        <dbReference type="ARBA" id="ARBA00012647"/>
    </source>
</evidence>
<dbReference type="PANTHER" id="PTHR11596:SF91">
    <property type="entry name" value="ALKALINE PHOSPHATASE-RELATED"/>
    <property type="match status" value="1"/>
</dbReference>
<feature type="region of interest" description="Disordered" evidence="5">
    <location>
        <begin position="404"/>
        <end position="438"/>
    </location>
</feature>
<dbReference type="EMBL" id="CADEPI010000252">
    <property type="protein sequence ID" value="CAB3381936.1"/>
    <property type="molecule type" value="Genomic_DNA"/>
</dbReference>
<dbReference type="PRINTS" id="PR00113">
    <property type="entry name" value="ALKPHPHTASE"/>
</dbReference>
<name>A0A8S1DMS5_9INSE</name>
<keyword evidence="7" id="KW-1185">Reference proteome</keyword>
<feature type="binding site" evidence="3">
    <location>
        <position position="243"/>
    </location>
    <ligand>
        <name>Zn(2+)</name>
        <dbReference type="ChEBI" id="CHEBI:29105"/>
        <label>2</label>
    </ligand>
</feature>
<feature type="binding site" evidence="3">
    <location>
        <position position="280"/>
    </location>
    <ligand>
        <name>Zn(2+)</name>
        <dbReference type="ChEBI" id="CHEBI:29105"/>
        <label>2</label>
    </ligand>
</feature>
<feature type="binding site" evidence="3">
    <location>
        <position position="72"/>
    </location>
    <ligand>
        <name>Mg(2+)</name>
        <dbReference type="ChEBI" id="CHEBI:18420"/>
    </ligand>
</feature>
<evidence type="ECO:0000313" key="6">
    <source>
        <dbReference type="EMBL" id="CAB3381936.1"/>
    </source>
</evidence>
<dbReference type="SUPFAM" id="SSF53649">
    <property type="entry name" value="Alkaline phosphatase-like"/>
    <property type="match status" value="1"/>
</dbReference>
<dbReference type="InterPro" id="IPR001952">
    <property type="entry name" value="Alkaline_phosphatase"/>
</dbReference>
<sequence>TYNNDAQIGDSSACATALLCGVKANTETLGLDAGARFEDCRASHMHRVTSIFDWAQKEGKSTGIVTNTRITHGTPAALYSHSASRYWEDDSKVPPGARKTCKDIVRQLVEDEPGRNINVILGGGRRHFLPKVARDPEVETEEGRRLDGRNLIDDWLRDKKKRNIRSQYVWNKGQFDGVDPANVDHLLGLFSYSHLDFEVDRDNSANGDPSLANMTRKAIEILQKNPHGFFLFIEGGRIDHAHHYNNARRALEETLAMETALQASMTMLDPSNTLFVVTSDHSHVMTLGGFGTKRGNPILGTDVKPSDVDQMPYTTLLYGNGPGFGRHPVSGKRDNMTGTDPLDKNYVQQAAVPRQWATHGGEDVPVYAQGPMAHAFRGVIDQTFIPHAIAYSACVGAQRDRCNEPQKDAACPSDPAAAASSSGVAADRKDNVSTPHAQRPALNVEAAAAAASASVGATATVALVLVALASTLVTSS</sequence>